<feature type="transmembrane region" description="Helical" evidence="1">
    <location>
        <begin position="113"/>
        <end position="135"/>
    </location>
</feature>
<gene>
    <name evidence="3" type="ORF">GWO68_17000</name>
</gene>
<evidence type="ECO:0000313" key="4">
    <source>
        <dbReference type="Proteomes" id="UP000478546"/>
    </source>
</evidence>
<comment type="caution">
    <text evidence="3">The sequence shown here is derived from an EMBL/GenBank/DDBJ whole genome shotgun (WGS) entry which is preliminary data.</text>
</comment>
<accession>A0A6B2H904</accession>
<evidence type="ECO:0000256" key="2">
    <source>
        <dbReference type="SAM" id="SignalP"/>
    </source>
</evidence>
<dbReference type="EMBL" id="JAAEAA010000032">
    <property type="protein sequence ID" value="NDK57626.1"/>
    <property type="molecule type" value="Genomic_DNA"/>
</dbReference>
<protein>
    <submittedName>
        <fullName evidence="3">Uncharacterized protein</fullName>
    </submittedName>
</protein>
<evidence type="ECO:0000313" key="3">
    <source>
        <dbReference type="EMBL" id="NDK57626.1"/>
    </source>
</evidence>
<proteinExistence type="predicted"/>
<evidence type="ECO:0000256" key="1">
    <source>
        <dbReference type="SAM" id="Phobius"/>
    </source>
</evidence>
<dbReference type="RefSeq" id="WP_162347686.1">
    <property type="nucleotide sequence ID" value="NZ_JAAEAA010000032.1"/>
</dbReference>
<keyword evidence="1" id="KW-1133">Transmembrane helix</keyword>
<keyword evidence="4" id="KW-1185">Reference proteome</keyword>
<feature type="transmembrane region" description="Helical" evidence="1">
    <location>
        <begin position="171"/>
        <end position="192"/>
    </location>
</feature>
<reference evidence="3 4" key="1">
    <citation type="submission" date="2020-01" db="EMBL/GenBank/DDBJ databases">
        <authorList>
            <person name="Kim M.K."/>
        </authorList>
    </citation>
    <scope>NUCLEOTIDE SEQUENCE [LARGE SCALE GENOMIC DNA]</scope>
    <source>
        <strain evidence="3 4">BT213</strain>
    </source>
</reference>
<name>A0A6B2H904_9BACT</name>
<feature type="signal peptide" evidence="2">
    <location>
        <begin position="1"/>
        <end position="19"/>
    </location>
</feature>
<dbReference type="Proteomes" id="UP000478546">
    <property type="component" value="Unassembled WGS sequence"/>
</dbReference>
<feature type="chain" id="PRO_5025518496" evidence="2">
    <location>
        <begin position="20"/>
        <end position="195"/>
    </location>
</feature>
<keyword evidence="1" id="KW-0472">Membrane</keyword>
<keyword evidence="2" id="KW-0732">Signal</keyword>
<organism evidence="3 4">
    <name type="scientific">Pontibacter fetidus</name>
    <dbReference type="NCBI Taxonomy" id="2700082"/>
    <lineage>
        <taxon>Bacteria</taxon>
        <taxon>Pseudomonadati</taxon>
        <taxon>Bacteroidota</taxon>
        <taxon>Cytophagia</taxon>
        <taxon>Cytophagales</taxon>
        <taxon>Hymenobacteraceae</taxon>
        <taxon>Pontibacter</taxon>
    </lineage>
</organism>
<dbReference type="AlphaFoldDB" id="A0A6B2H904"/>
<sequence length="195" mass="21059">MKKYLLLLLYCLLAQMATAQDVIVKINGDELKARIQEITTSDILYLSADTTDTLNYKLAKAEVFMIRFANGTKEVFTENLPPETTAKATIADPTYMYEKGRQDARSYYNGTGALLGSAATVFLAGPVGPIIIGAVKPKAHNNHALPYTSLQDPNYVRGYEKQAHNRKIGKAALGTGLGIGVGVLYVLLSVMGGGQ</sequence>
<keyword evidence="1" id="KW-0812">Transmembrane</keyword>